<dbReference type="Gene3D" id="1.10.357.10">
    <property type="entry name" value="Tetracycline Repressor, domain 2"/>
    <property type="match status" value="1"/>
</dbReference>
<dbReference type="Proteomes" id="UP001222800">
    <property type="component" value="Chromosome"/>
</dbReference>
<dbReference type="InterPro" id="IPR025722">
    <property type="entry name" value="TetR"/>
</dbReference>
<organism evidence="4 5">
    <name type="scientific">Tepidibacter hydrothermalis</name>
    <dbReference type="NCBI Taxonomy" id="3036126"/>
    <lineage>
        <taxon>Bacteria</taxon>
        <taxon>Bacillati</taxon>
        <taxon>Bacillota</taxon>
        <taxon>Clostridia</taxon>
        <taxon>Peptostreptococcales</taxon>
        <taxon>Peptostreptococcaceae</taxon>
        <taxon>Tepidibacter</taxon>
    </lineage>
</organism>
<feature type="DNA-binding region" description="H-T-H motif" evidence="2">
    <location>
        <begin position="26"/>
        <end position="45"/>
    </location>
</feature>
<dbReference type="PRINTS" id="PR00455">
    <property type="entry name" value="HTHTETR"/>
</dbReference>
<dbReference type="InterPro" id="IPR023772">
    <property type="entry name" value="DNA-bd_HTH_TetR-type_CS"/>
</dbReference>
<dbReference type="RefSeq" id="WP_277730804.1">
    <property type="nucleotide sequence ID" value="NZ_CP120733.1"/>
</dbReference>
<dbReference type="PANTHER" id="PTHR43479">
    <property type="entry name" value="ACREF/ENVCD OPERON REPRESSOR-RELATED"/>
    <property type="match status" value="1"/>
</dbReference>
<protein>
    <submittedName>
        <fullName evidence="4">TetR family transcriptional regulator</fullName>
    </submittedName>
</protein>
<dbReference type="Pfam" id="PF13972">
    <property type="entry name" value="TetR"/>
    <property type="match status" value="1"/>
</dbReference>
<reference evidence="4 5" key="1">
    <citation type="submission" date="2023-03" db="EMBL/GenBank/DDBJ databases">
        <title>Complete genome sequence of Tepidibacter sp. SWIR-1, isolated from a deep-sea hydrothermal vent.</title>
        <authorList>
            <person name="Li X."/>
        </authorList>
    </citation>
    <scope>NUCLEOTIDE SEQUENCE [LARGE SCALE GENOMIC DNA]</scope>
    <source>
        <strain evidence="4 5">SWIR-1</strain>
    </source>
</reference>
<evidence type="ECO:0000259" key="3">
    <source>
        <dbReference type="PROSITE" id="PS50977"/>
    </source>
</evidence>
<proteinExistence type="predicted"/>
<dbReference type="PROSITE" id="PS01081">
    <property type="entry name" value="HTH_TETR_1"/>
    <property type="match status" value="1"/>
</dbReference>
<evidence type="ECO:0000313" key="5">
    <source>
        <dbReference type="Proteomes" id="UP001222800"/>
    </source>
</evidence>
<dbReference type="InterPro" id="IPR001647">
    <property type="entry name" value="HTH_TetR"/>
</dbReference>
<dbReference type="PROSITE" id="PS50977">
    <property type="entry name" value="HTH_TETR_2"/>
    <property type="match status" value="1"/>
</dbReference>
<accession>A0ABY8E7N6</accession>
<feature type="domain" description="HTH tetR-type" evidence="3">
    <location>
        <begin position="3"/>
        <end position="63"/>
    </location>
</feature>
<evidence type="ECO:0000256" key="2">
    <source>
        <dbReference type="PROSITE-ProRule" id="PRU00335"/>
    </source>
</evidence>
<sequence length="204" mass="24346">MKSDRKQQILNTAIELFNQKGFSSISIRDISNELNISPGSLTYYFKKKKDIVLEINNQMMSEFLMHVNFDISDFRELDNKIEVWCNLQRKYMFVFCDFIVLTQTYPELQKLNRLLFDKYKKQLNLLLDYYISKELVKPEPIKGIYENLAEILNILLPLTISINRIIYREDYNTSKIKDLVWGLLIPIFTEKGLEEYKALKNYKL</sequence>
<evidence type="ECO:0000313" key="4">
    <source>
        <dbReference type="EMBL" id="WFD08887.1"/>
    </source>
</evidence>
<dbReference type="SUPFAM" id="SSF46689">
    <property type="entry name" value="Homeodomain-like"/>
    <property type="match status" value="1"/>
</dbReference>
<dbReference type="Pfam" id="PF00440">
    <property type="entry name" value="TetR_N"/>
    <property type="match status" value="1"/>
</dbReference>
<keyword evidence="5" id="KW-1185">Reference proteome</keyword>
<dbReference type="InterPro" id="IPR050624">
    <property type="entry name" value="HTH-type_Tx_Regulator"/>
</dbReference>
<name>A0ABY8E7N6_9FIRM</name>
<evidence type="ECO:0000256" key="1">
    <source>
        <dbReference type="ARBA" id="ARBA00023125"/>
    </source>
</evidence>
<keyword evidence="1 2" id="KW-0238">DNA-binding</keyword>
<dbReference type="EMBL" id="CP120733">
    <property type="protein sequence ID" value="WFD08887.1"/>
    <property type="molecule type" value="Genomic_DNA"/>
</dbReference>
<dbReference type="PANTHER" id="PTHR43479:SF11">
    <property type="entry name" value="ACREF_ENVCD OPERON REPRESSOR-RELATED"/>
    <property type="match status" value="1"/>
</dbReference>
<gene>
    <name evidence="4" type="ORF">P4S50_10845</name>
</gene>
<dbReference type="InterPro" id="IPR009057">
    <property type="entry name" value="Homeodomain-like_sf"/>
</dbReference>